<dbReference type="STRING" id="1392250.A0A2I2GQJ3"/>
<keyword evidence="6" id="KW-1185">Reference proteome</keyword>
<dbReference type="FunFam" id="3.40.605.10:FF:000012">
    <property type="entry name" value="NAD-dependent succinate-semialdehyde dehydrogenase"/>
    <property type="match status" value="1"/>
</dbReference>
<dbReference type="CDD" id="cd07105">
    <property type="entry name" value="ALDH_SaliADH"/>
    <property type="match status" value="1"/>
</dbReference>
<dbReference type="InterPro" id="IPR016161">
    <property type="entry name" value="Ald_DH/histidinol_DH"/>
</dbReference>
<dbReference type="FunFam" id="3.40.309.10:FF:000010">
    <property type="entry name" value="Gamma-aminobutyraldehyde dehydrogenase"/>
    <property type="match status" value="1"/>
</dbReference>
<evidence type="ECO:0000256" key="3">
    <source>
        <dbReference type="ARBA" id="ARBA00023002"/>
    </source>
</evidence>
<keyword evidence="2" id="KW-0521">NADP</keyword>
<dbReference type="Proteomes" id="UP000234275">
    <property type="component" value="Unassembled WGS sequence"/>
</dbReference>
<name>A0A2I2GQJ3_9EURO</name>
<dbReference type="InterPro" id="IPR016163">
    <property type="entry name" value="Ald_DH_C"/>
</dbReference>
<dbReference type="GeneID" id="36551296"/>
<dbReference type="EMBL" id="MSFO01000001">
    <property type="protein sequence ID" value="PLB55149.1"/>
    <property type="molecule type" value="Genomic_DNA"/>
</dbReference>
<dbReference type="PANTHER" id="PTHR43353">
    <property type="entry name" value="SUCCINATE-SEMIALDEHYDE DEHYDROGENASE, MITOCHONDRIAL"/>
    <property type="match status" value="1"/>
</dbReference>
<evidence type="ECO:0000313" key="6">
    <source>
        <dbReference type="Proteomes" id="UP000234275"/>
    </source>
</evidence>
<gene>
    <name evidence="5" type="ORF">P170DRAFT_346926</name>
</gene>
<dbReference type="InterPro" id="IPR016162">
    <property type="entry name" value="Ald_DH_N"/>
</dbReference>
<sequence>MGSIDRSGGRTTIPLIINNESIITDTVFNVHNPANGEVIEHCASASVDHANRAAAAAKAAFPAWSRTKPYDRRDILTRAAEIMLSRKEELIGYQMEETGAGRLFVEKTFMMGVGFIKDFAARIPSIEGSVPSVSEDGECAMVFKEPYGVILGIAPWNAPYILGTRSVALPLAAGNTTILKGSELSPRCFWAIGDVFREAGLPAGCLNVLYHQTSDASAVTTALIAHPAVRKVSFTGSTAIGAIVASTAGKYVKPVLLELGGKASAIVLDDANLEKAAMCCALGAFMHSGQICMSTERIVVERSVAEQFRQLLTEASEKIFGRHAAAPVLVASAAVKKNKSLVTDALAKGADVVFGDANAHEACTNSMRPLVVGNVTKDMDLYSTESFGPTVSLITVDNEDDAIALANDTEYGLTSAVFTNNLFRGLKVAKQIESGAVHINSLTVHDEPVLPHGGWKSSGFGRFGGTSGYDEWLQTKTVTWVQ</sequence>
<dbReference type="PANTHER" id="PTHR43353:SF6">
    <property type="entry name" value="CYTOPLASMIC ALDEHYDE DEHYDROGENASE (EUROFUNG)"/>
    <property type="match status" value="1"/>
</dbReference>
<accession>A0A2I2GQJ3</accession>
<evidence type="ECO:0000313" key="5">
    <source>
        <dbReference type="EMBL" id="PLB55149.1"/>
    </source>
</evidence>
<dbReference type="Gene3D" id="3.40.605.10">
    <property type="entry name" value="Aldehyde Dehydrogenase, Chain A, domain 1"/>
    <property type="match status" value="1"/>
</dbReference>
<comment type="caution">
    <text evidence="5">The sequence shown here is derived from an EMBL/GenBank/DDBJ whole genome shotgun (WGS) entry which is preliminary data.</text>
</comment>
<dbReference type="Pfam" id="PF00171">
    <property type="entry name" value="Aldedh"/>
    <property type="match status" value="1"/>
</dbReference>
<evidence type="ECO:0000259" key="4">
    <source>
        <dbReference type="Pfam" id="PF00171"/>
    </source>
</evidence>
<reference evidence="5 6" key="1">
    <citation type="submission" date="2016-12" db="EMBL/GenBank/DDBJ databases">
        <title>The genomes of Aspergillus section Nigri reveals drivers in fungal speciation.</title>
        <authorList>
            <consortium name="DOE Joint Genome Institute"/>
            <person name="Vesth T.C."/>
            <person name="Nybo J."/>
            <person name="Theobald S."/>
            <person name="Brandl J."/>
            <person name="Frisvad J.C."/>
            <person name="Nielsen K.F."/>
            <person name="Lyhne E.K."/>
            <person name="Kogle M.E."/>
            <person name="Kuo A."/>
            <person name="Riley R."/>
            <person name="Clum A."/>
            <person name="Nolan M."/>
            <person name="Lipzen A."/>
            <person name="Salamov A."/>
            <person name="Henrissat B."/>
            <person name="Wiebenga A."/>
            <person name="De Vries R.P."/>
            <person name="Grigoriev I.V."/>
            <person name="Mortensen U.H."/>
            <person name="Andersen M.R."/>
            <person name="Baker S.E."/>
        </authorList>
    </citation>
    <scope>NUCLEOTIDE SEQUENCE [LARGE SCALE GENOMIC DNA]</scope>
    <source>
        <strain evidence="5 6">IBT 23096</strain>
    </source>
</reference>
<dbReference type="GO" id="GO:0009450">
    <property type="term" value="P:gamma-aminobutyric acid catabolic process"/>
    <property type="evidence" value="ECO:0007669"/>
    <property type="project" value="TreeGrafter"/>
</dbReference>
<dbReference type="AlphaFoldDB" id="A0A2I2GQJ3"/>
<dbReference type="Gene3D" id="3.40.309.10">
    <property type="entry name" value="Aldehyde Dehydrogenase, Chain A, domain 2"/>
    <property type="match status" value="1"/>
</dbReference>
<dbReference type="GO" id="GO:0004777">
    <property type="term" value="F:succinate-semialdehyde dehydrogenase (NAD+) activity"/>
    <property type="evidence" value="ECO:0007669"/>
    <property type="project" value="TreeGrafter"/>
</dbReference>
<dbReference type="InterPro" id="IPR050740">
    <property type="entry name" value="Aldehyde_DH_Superfamily"/>
</dbReference>
<evidence type="ECO:0000256" key="2">
    <source>
        <dbReference type="ARBA" id="ARBA00022857"/>
    </source>
</evidence>
<comment type="similarity">
    <text evidence="1">Belongs to the aldehyde dehydrogenase family.</text>
</comment>
<feature type="domain" description="Aldehyde dehydrogenase" evidence="4">
    <location>
        <begin position="26"/>
        <end position="478"/>
    </location>
</feature>
<dbReference type="RefSeq" id="XP_024710451.1">
    <property type="nucleotide sequence ID" value="XM_024843596.1"/>
</dbReference>
<organism evidence="5 6">
    <name type="scientific">Aspergillus steynii IBT 23096</name>
    <dbReference type="NCBI Taxonomy" id="1392250"/>
    <lineage>
        <taxon>Eukaryota</taxon>
        <taxon>Fungi</taxon>
        <taxon>Dikarya</taxon>
        <taxon>Ascomycota</taxon>
        <taxon>Pezizomycotina</taxon>
        <taxon>Eurotiomycetes</taxon>
        <taxon>Eurotiomycetidae</taxon>
        <taxon>Eurotiales</taxon>
        <taxon>Aspergillaceae</taxon>
        <taxon>Aspergillus</taxon>
        <taxon>Aspergillus subgen. Circumdati</taxon>
    </lineage>
</organism>
<dbReference type="InterPro" id="IPR015590">
    <property type="entry name" value="Aldehyde_DH_dom"/>
</dbReference>
<dbReference type="OrthoDB" id="310895at2759"/>
<evidence type="ECO:0000256" key="1">
    <source>
        <dbReference type="ARBA" id="ARBA00009986"/>
    </source>
</evidence>
<protein>
    <submittedName>
        <fullName evidence="5">Putative vanillin dehydrogenase</fullName>
    </submittedName>
</protein>
<proteinExistence type="inferred from homology"/>
<dbReference type="VEuPathDB" id="FungiDB:P170DRAFT_346926"/>
<keyword evidence="3" id="KW-0560">Oxidoreductase</keyword>
<dbReference type="SUPFAM" id="SSF53720">
    <property type="entry name" value="ALDH-like"/>
    <property type="match status" value="1"/>
</dbReference>